<feature type="domain" description="DRBM" evidence="4">
    <location>
        <begin position="296"/>
        <end position="365"/>
    </location>
</feature>
<feature type="compositionally biased region" description="Basic and acidic residues" evidence="3">
    <location>
        <begin position="473"/>
        <end position="482"/>
    </location>
</feature>
<feature type="region of interest" description="Disordered" evidence="3">
    <location>
        <begin position="417"/>
        <end position="482"/>
    </location>
</feature>
<organism evidence="5">
    <name type="scientific">Salvia splendens</name>
    <name type="common">Scarlet sage</name>
    <dbReference type="NCBI Taxonomy" id="180675"/>
    <lineage>
        <taxon>Eukaryota</taxon>
        <taxon>Viridiplantae</taxon>
        <taxon>Streptophyta</taxon>
        <taxon>Embryophyta</taxon>
        <taxon>Tracheophyta</taxon>
        <taxon>Spermatophyta</taxon>
        <taxon>Magnoliopsida</taxon>
        <taxon>eudicotyledons</taxon>
        <taxon>Gunneridae</taxon>
        <taxon>Pentapetalae</taxon>
        <taxon>asterids</taxon>
        <taxon>lamiids</taxon>
        <taxon>Lamiales</taxon>
        <taxon>Lamiaceae</taxon>
        <taxon>Nepetoideae</taxon>
        <taxon>Mentheae</taxon>
        <taxon>Salviinae</taxon>
        <taxon>Salvia</taxon>
        <taxon>Salvia subgen. Calosphace</taxon>
        <taxon>core Calosphace</taxon>
    </lineage>
</organism>
<evidence type="ECO:0000313" key="6">
    <source>
        <dbReference type="Proteomes" id="UP000298416"/>
    </source>
</evidence>
<dbReference type="PANTHER" id="PTHR11207">
    <property type="entry name" value="RIBONUCLEASE III"/>
    <property type="match status" value="1"/>
</dbReference>
<evidence type="ECO:0000256" key="3">
    <source>
        <dbReference type="SAM" id="MobiDB-lite"/>
    </source>
</evidence>
<dbReference type="Proteomes" id="UP000298416">
    <property type="component" value="Unassembled WGS sequence"/>
</dbReference>
<proteinExistence type="predicted"/>
<reference evidence="5" key="1">
    <citation type="submission" date="2018-01" db="EMBL/GenBank/DDBJ databases">
        <authorList>
            <person name="Mao J.F."/>
        </authorList>
    </citation>
    <scope>NUCLEOTIDE SEQUENCE</scope>
    <source>
        <strain evidence="5">Huo1</strain>
        <tissue evidence="5">Leaf</tissue>
    </source>
</reference>
<feature type="domain" description="DRBM" evidence="4">
    <location>
        <begin position="64"/>
        <end position="133"/>
    </location>
</feature>
<dbReference type="AlphaFoldDB" id="A0A8X8XRG2"/>
<evidence type="ECO:0000256" key="1">
    <source>
        <dbReference type="ARBA" id="ARBA00022884"/>
    </source>
</evidence>
<evidence type="ECO:0000256" key="2">
    <source>
        <dbReference type="PROSITE-ProRule" id="PRU00266"/>
    </source>
</evidence>
<feature type="compositionally biased region" description="Low complexity" evidence="3">
    <location>
        <begin position="438"/>
        <end position="448"/>
    </location>
</feature>
<evidence type="ECO:0000313" key="5">
    <source>
        <dbReference type="EMBL" id="KAG6417279.1"/>
    </source>
</evidence>
<accession>A0A8X8XRG2</accession>
<dbReference type="GO" id="GO:0004525">
    <property type="term" value="F:ribonuclease III activity"/>
    <property type="evidence" value="ECO:0007669"/>
    <property type="project" value="TreeGrafter"/>
</dbReference>
<dbReference type="GO" id="GO:0010468">
    <property type="term" value="P:regulation of gene expression"/>
    <property type="evidence" value="ECO:0007669"/>
    <property type="project" value="TreeGrafter"/>
</dbReference>
<keyword evidence="6" id="KW-1185">Reference proteome</keyword>
<dbReference type="InterPro" id="IPR014720">
    <property type="entry name" value="dsRBD_dom"/>
</dbReference>
<protein>
    <recommendedName>
        <fullName evidence="4">DRBM domain-containing protein</fullName>
    </recommendedName>
</protein>
<dbReference type="GO" id="GO:0005634">
    <property type="term" value="C:nucleus"/>
    <property type="evidence" value="ECO:0007669"/>
    <property type="project" value="TreeGrafter"/>
</dbReference>
<dbReference type="SMART" id="SM00358">
    <property type="entry name" value="DSRM"/>
    <property type="match status" value="3"/>
</dbReference>
<feature type="region of interest" description="Disordered" evidence="3">
    <location>
        <begin position="1"/>
        <end position="61"/>
    </location>
</feature>
<dbReference type="PANTHER" id="PTHR11207:SF1">
    <property type="entry name" value="DOUBLE-STRANDED RNA-BINDING PROTEIN 1"/>
    <property type="match status" value="1"/>
</dbReference>
<dbReference type="GO" id="GO:0006396">
    <property type="term" value="P:RNA processing"/>
    <property type="evidence" value="ECO:0007669"/>
    <property type="project" value="TreeGrafter"/>
</dbReference>
<comment type="caution">
    <text evidence="5">The sequence shown here is derived from an EMBL/GenBank/DDBJ whole genome shotgun (WGS) entry which is preliminary data.</text>
</comment>
<keyword evidence="1 2" id="KW-0694">RNA-binding</keyword>
<dbReference type="EMBL" id="PNBA02000007">
    <property type="protein sequence ID" value="KAG6417279.1"/>
    <property type="molecule type" value="Genomic_DNA"/>
</dbReference>
<evidence type="ECO:0000259" key="4">
    <source>
        <dbReference type="PROSITE" id="PS50137"/>
    </source>
</evidence>
<dbReference type="GO" id="GO:0003725">
    <property type="term" value="F:double-stranded RNA binding"/>
    <property type="evidence" value="ECO:0007669"/>
    <property type="project" value="TreeGrafter"/>
</dbReference>
<dbReference type="Pfam" id="PF00035">
    <property type="entry name" value="dsrm"/>
    <property type="match status" value="3"/>
</dbReference>
<gene>
    <name evidence="5" type="ORF">SASPL_119433</name>
</gene>
<dbReference type="OrthoDB" id="5988181at2759"/>
<feature type="domain" description="DRBM" evidence="4">
    <location>
        <begin position="210"/>
        <end position="279"/>
    </location>
</feature>
<reference evidence="5" key="2">
    <citation type="submission" date="2020-08" db="EMBL/GenBank/DDBJ databases">
        <title>Plant Genome Project.</title>
        <authorList>
            <person name="Zhang R.-G."/>
        </authorList>
    </citation>
    <scope>NUCLEOTIDE SEQUENCE</scope>
    <source>
        <strain evidence="5">Huo1</strain>
        <tissue evidence="5">Leaf</tissue>
    </source>
</reference>
<sequence>MESGQIDVDGGVGSATGTAYTPPAPTAQEEIDPGRALSTKMKVKGTNQESQEKDKPPSIPSCNVFKSQLQEYCQKIRLTMPVYETIKEGHSHEPVFKSTVVVNNARYVSLPGFYNRKAAEQSAAEVALLALAKSNNSSSNGISQHVMEAGQIDIGCSVRIATGTTYTPPAPTTQEEIDLSRDLSRKMKVMGTNQESHGKNKPPSVSSCYVFKSQLLEYCQKTGLTTPVYETIKEGPSHEPVFKSTVVVNNARYVSLPGFHNRKASEQSAAEVALLALAKSNNSSSEISQLLHETSLCKNLLQDYAQKMNNVSPIYMCRWEEKEGKMPMFSCVVAIGSIKYTGASAGTKKEAEIKAARTALLAIQTAVPVTEDHTGNSIYTVIPQKRKGSDLAISIQETRESLKPKKGWVKKQYQKKWQPVKKDNPAGGTTRLEVNADGRTGVGSTVTVGQGGLQVDAADTVGSRGTTNGGSDMHQHEGRGCS</sequence>
<dbReference type="PROSITE" id="PS50137">
    <property type="entry name" value="DS_RBD"/>
    <property type="match status" value="3"/>
</dbReference>
<name>A0A8X8XRG2_SALSN</name>